<dbReference type="NCBIfam" id="TIGR01777">
    <property type="entry name" value="yfcH"/>
    <property type="match status" value="1"/>
</dbReference>
<comment type="similarity">
    <text evidence="1">Belongs to the NAD(P)-dependent epimerase/dehydratase family. SDR39U1 subfamily.</text>
</comment>
<gene>
    <name evidence="4" type="ORF">ACFSW8_14090</name>
</gene>
<feature type="domain" description="NAD-dependent epimerase/dehydratase" evidence="2">
    <location>
        <begin position="7"/>
        <end position="218"/>
    </location>
</feature>
<dbReference type="PANTHER" id="PTHR11092:SF0">
    <property type="entry name" value="EPIMERASE FAMILY PROTEIN SDR39U1"/>
    <property type="match status" value="1"/>
</dbReference>
<proteinExistence type="inferred from homology"/>
<dbReference type="Pfam" id="PF01370">
    <property type="entry name" value="Epimerase"/>
    <property type="match status" value="1"/>
</dbReference>
<sequence length="296" mass="33374">MKKVVGIIGASGLVGSALAMHYEKQGWEVIRYSRQPRSIAGQEWRMVDASSLAGLDVVINLAGDRIDKRWTEANKQSFYESRVEQTRALGRYLEELSVEQRPSVWMNASAVGIYGDRGDEWLDEDSESGRGYLAELVEAWEAAVYESELEEVRRVTPRIGVVLGARSPAWNKMAQVFRVGLGGRLGDGSQYFPWIHIQDLVEAWYFLSVQSEASGVYNMVSPEPVKNCEFTRMLSERIKLPAIFPVPRWVLRVALGEFSSALLASLRVKPRKLEALNYSWRYGQLPLALKALISTK</sequence>
<evidence type="ECO:0000256" key="1">
    <source>
        <dbReference type="ARBA" id="ARBA00009353"/>
    </source>
</evidence>
<dbReference type="Gene3D" id="3.40.50.720">
    <property type="entry name" value="NAD(P)-binding Rossmann-like Domain"/>
    <property type="match status" value="1"/>
</dbReference>
<dbReference type="InterPro" id="IPR013549">
    <property type="entry name" value="DUF1731"/>
</dbReference>
<accession>A0ABW4ZDR9</accession>
<protein>
    <submittedName>
        <fullName evidence="4">TIGR01777 family oxidoreductase</fullName>
    </submittedName>
</protein>
<dbReference type="PANTHER" id="PTHR11092">
    <property type="entry name" value="SUGAR NUCLEOTIDE EPIMERASE RELATED"/>
    <property type="match status" value="1"/>
</dbReference>
<dbReference type="InterPro" id="IPR001509">
    <property type="entry name" value="Epimerase_deHydtase"/>
</dbReference>
<feature type="domain" description="DUF1731" evidence="3">
    <location>
        <begin position="246"/>
        <end position="292"/>
    </location>
</feature>
<keyword evidence="5" id="KW-1185">Reference proteome</keyword>
<evidence type="ECO:0000313" key="5">
    <source>
        <dbReference type="Proteomes" id="UP001597389"/>
    </source>
</evidence>
<dbReference type="EMBL" id="JBHUJB010000061">
    <property type="protein sequence ID" value="MFD2160034.1"/>
    <property type="molecule type" value="Genomic_DNA"/>
</dbReference>
<evidence type="ECO:0000259" key="2">
    <source>
        <dbReference type="Pfam" id="PF01370"/>
    </source>
</evidence>
<evidence type="ECO:0000313" key="4">
    <source>
        <dbReference type="EMBL" id="MFD2160034.1"/>
    </source>
</evidence>
<dbReference type="InterPro" id="IPR010099">
    <property type="entry name" value="SDR39U1"/>
</dbReference>
<reference evidence="5" key="1">
    <citation type="journal article" date="2019" name="Int. J. Syst. Evol. Microbiol.">
        <title>The Global Catalogue of Microorganisms (GCM) 10K type strain sequencing project: providing services to taxonomists for standard genome sequencing and annotation.</title>
        <authorList>
            <consortium name="The Broad Institute Genomics Platform"/>
            <consortium name="The Broad Institute Genome Sequencing Center for Infectious Disease"/>
            <person name="Wu L."/>
            <person name="Ma J."/>
        </authorList>
    </citation>
    <scope>NUCLEOTIDE SEQUENCE [LARGE SCALE GENOMIC DNA]</scope>
    <source>
        <strain evidence="5">CCUG 57942</strain>
    </source>
</reference>
<dbReference type="RefSeq" id="WP_377089001.1">
    <property type="nucleotide sequence ID" value="NZ_JBHSJL010000014.1"/>
</dbReference>
<organism evidence="4 5">
    <name type="scientific">Rubritalea tangerina</name>
    <dbReference type="NCBI Taxonomy" id="430798"/>
    <lineage>
        <taxon>Bacteria</taxon>
        <taxon>Pseudomonadati</taxon>
        <taxon>Verrucomicrobiota</taxon>
        <taxon>Verrucomicrobiia</taxon>
        <taxon>Verrucomicrobiales</taxon>
        <taxon>Rubritaleaceae</taxon>
        <taxon>Rubritalea</taxon>
    </lineage>
</organism>
<name>A0ABW4ZDR9_9BACT</name>
<comment type="caution">
    <text evidence="4">The sequence shown here is derived from an EMBL/GenBank/DDBJ whole genome shotgun (WGS) entry which is preliminary data.</text>
</comment>
<dbReference type="Pfam" id="PF08338">
    <property type="entry name" value="DUF1731"/>
    <property type="match status" value="1"/>
</dbReference>
<dbReference type="Proteomes" id="UP001597389">
    <property type="component" value="Unassembled WGS sequence"/>
</dbReference>
<evidence type="ECO:0000259" key="3">
    <source>
        <dbReference type="Pfam" id="PF08338"/>
    </source>
</evidence>
<dbReference type="InterPro" id="IPR036291">
    <property type="entry name" value="NAD(P)-bd_dom_sf"/>
</dbReference>
<dbReference type="SUPFAM" id="SSF51735">
    <property type="entry name" value="NAD(P)-binding Rossmann-fold domains"/>
    <property type="match status" value="1"/>
</dbReference>